<sequence>MKNILLILLISTAFFLQSCDERITPNSNTPEVIPPTKTELLTSQTWQYNEVVIRGGTKTVVQFSRPNSIGLSSEFSTVLTTYKADGTYSSSGNGGTTTGRWQFLADETQVALTNANGKRQVFDIAVISKEKFDYTQTTKKADFGDDSLWALFLAQYGLPTTSTEVVVAISTIPK</sequence>
<dbReference type="OrthoDB" id="9896275at2"/>
<proteinExistence type="predicted"/>
<accession>A0A316ECS4</accession>
<feature type="chain" id="PRO_5016388128" description="Lipocalin-like protein" evidence="1">
    <location>
        <begin position="19"/>
        <end position="174"/>
    </location>
</feature>
<evidence type="ECO:0000256" key="1">
    <source>
        <dbReference type="SAM" id="SignalP"/>
    </source>
</evidence>
<keyword evidence="3" id="KW-1185">Reference proteome</keyword>
<keyword evidence="1" id="KW-0732">Signal</keyword>
<organism evidence="2 3">
    <name type="scientific">Arcicella aurantiaca</name>
    <dbReference type="NCBI Taxonomy" id="591202"/>
    <lineage>
        <taxon>Bacteria</taxon>
        <taxon>Pseudomonadati</taxon>
        <taxon>Bacteroidota</taxon>
        <taxon>Cytophagia</taxon>
        <taxon>Cytophagales</taxon>
        <taxon>Flectobacillaceae</taxon>
        <taxon>Arcicella</taxon>
    </lineage>
</organism>
<feature type="signal peptide" evidence="1">
    <location>
        <begin position="1"/>
        <end position="18"/>
    </location>
</feature>
<gene>
    <name evidence="2" type="ORF">LV89_01347</name>
</gene>
<comment type="caution">
    <text evidence="2">The sequence shown here is derived from an EMBL/GenBank/DDBJ whole genome shotgun (WGS) entry which is preliminary data.</text>
</comment>
<dbReference type="EMBL" id="QGGO01000005">
    <property type="protein sequence ID" value="PWK27940.1"/>
    <property type="molecule type" value="Genomic_DNA"/>
</dbReference>
<evidence type="ECO:0000313" key="2">
    <source>
        <dbReference type="EMBL" id="PWK27940.1"/>
    </source>
</evidence>
<dbReference type="PROSITE" id="PS51257">
    <property type="entry name" value="PROKAR_LIPOPROTEIN"/>
    <property type="match status" value="1"/>
</dbReference>
<dbReference type="RefSeq" id="WP_146199097.1">
    <property type="nucleotide sequence ID" value="NZ_QGGO01000005.1"/>
</dbReference>
<dbReference type="AlphaFoldDB" id="A0A316ECS4"/>
<reference evidence="2 3" key="1">
    <citation type="submission" date="2018-05" db="EMBL/GenBank/DDBJ databases">
        <title>Genomic Encyclopedia of Archaeal and Bacterial Type Strains, Phase II (KMG-II): from individual species to whole genera.</title>
        <authorList>
            <person name="Goeker M."/>
        </authorList>
    </citation>
    <scope>NUCLEOTIDE SEQUENCE [LARGE SCALE GENOMIC DNA]</scope>
    <source>
        <strain evidence="2 3">DSM 22214</strain>
    </source>
</reference>
<protein>
    <recommendedName>
        <fullName evidence="4">Lipocalin-like protein</fullName>
    </recommendedName>
</protein>
<evidence type="ECO:0008006" key="4">
    <source>
        <dbReference type="Google" id="ProtNLM"/>
    </source>
</evidence>
<dbReference type="Proteomes" id="UP000245489">
    <property type="component" value="Unassembled WGS sequence"/>
</dbReference>
<evidence type="ECO:0000313" key="3">
    <source>
        <dbReference type="Proteomes" id="UP000245489"/>
    </source>
</evidence>
<name>A0A316ECS4_9BACT</name>
<dbReference type="Gene3D" id="2.40.128.540">
    <property type="entry name" value="Domain of unknown function DUF4822"/>
    <property type="match status" value="1"/>
</dbReference>